<dbReference type="InterPro" id="IPR000719">
    <property type="entry name" value="Prot_kinase_dom"/>
</dbReference>
<keyword evidence="10" id="KW-0539">Nucleus</keyword>
<dbReference type="GO" id="GO:0000307">
    <property type="term" value="C:cyclin-dependent protein kinase holoenzyme complex"/>
    <property type="evidence" value="ECO:0007669"/>
    <property type="project" value="UniProtKB-ARBA"/>
</dbReference>
<dbReference type="GO" id="GO:0005524">
    <property type="term" value="F:ATP binding"/>
    <property type="evidence" value="ECO:0007669"/>
    <property type="project" value="UniProtKB-UniRule"/>
</dbReference>
<feature type="domain" description="Protein kinase" evidence="14">
    <location>
        <begin position="64"/>
        <end position="388"/>
    </location>
</feature>
<feature type="compositionally biased region" description="Low complexity" evidence="13">
    <location>
        <begin position="735"/>
        <end position="749"/>
    </location>
</feature>
<feature type="compositionally biased region" description="Low complexity" evidence="13">
    <location>
        <begin position="418"/>
        <end position="428"/>
    </location>
</feature>
<dbReference type="Gene3D" id="1.10.510.10">
    <property type="entry name" value="Transferase(Phosphotransferase) domain 1"/>
    <property type="match status" value="1"/>
</dbReference>
<feature type="compositionally biased region" description="Polar residues" evidence="13">
    <location>
        <begin position="689"/>
        <end position="707"/>
    </location>
</feature>
<feature type="compositionally biased region" description="Polar residues" evidence="13">
    <location>
        <begin position="663"/>
        <end position="677"/>
    </location>
</feature>
<evidence type="ECO:0000256" key="10">
    <source>
        <dbReference type="ARBA" id="ARBA00023242"/>
    </source>
</evidence>
<evidence type="ECO:0000256" key="1">
    <source>
        <dbReference type="ARBA" id="ARBA00004123"/>
    </source>
</evidence>
<feature type="region of interest" description="Disordered" evidence="13">
    <location>
        <begin position="506"/>
        <end position="579"/>
    </location>
</feature>
<dbReference type="HOGENOM" id="CLU_371403_0_0_1"/>
<dbReference type="GO" id="GO:0008353">
    <property type="term" value="F:RNA polymerase II CTD heptapeptide repeat kinase activity"/>
    <property type="evidence" value="ECO:0007669"/>
    <property type="project" value="UniProtKB-EC"/>
</dbReference>
<gene>
    <name evidence="15" type="ORF">BN7_5249</name>
</gene>
<keyword evidence="5" id="KW-0723">Serine/threonine-protein kinase</keyword>
<keyword evidence="16" id="KW-1185">Reference proteome</keyword>
<sequence length="749" mass="85032">MSLDNQQQQLQQPLPPKSHLATPNIYSPSSTPLSHRSSPAPPRSKEFQFTKTKRYYGVVKLNQYKILKQLGKGTFGVVFKGQDRTKNHYVAIKRIIRHSKSDGFPITAFREITILKELQESNNNNNDSNSSENIIELLDMIHDRPAPNDDYENYDPNRIDHKIRKDFFMVFPYMSFDLTGILGNPDIRLKETDIKSIMKQLLKGINFIHSKNFLHRDIKASNILIDVNGIVKIADFGLARDYIGPIPTKALPGGGNQPLTEVVMTRWYRAPEVLFGDRNYTTAVDIWGIGCVFGELYERKPILPGKSDLQQVYDIFQLVGDANLENYPNLNMDKINEKKIILKNYEPNIFKRFKNLMLPEGIELLKEMLTLYPMSRITGVGALDHPYFHTNPLPTDTVDINFNECHEADIPKFKELQKNQQQQQQLQKPTNPLSRRPPPSSSIIPQNKALPIKPPLSAGSIQSGPIPPGPTGPVAGPITSNSITQQINQHINPQLTRPRSNFIKDNRQQRSAHPQDLETPPPVPFNNNSHNHNNNNNNNFNHHNNYGNYGGNQGGYHDYRSRNSNNQQYRSRNYGNYGNNNNGGGAGNWGNSNSFNGYTGGYQDDFNSNPKPNTIPNTIPNPNPNPNPNSNHIPIPPNRKQQELEQQQTQQIPSKRPYPNPNELDQQAQVSGQQDINGNGLPKYYPTDKNFNNSHISNLSNLDQSGGLQRKQRKYSNDRYQNYGNHYGNNGGGNRRPYNNNNFNGNLNY</sequence>
<keyword evidence="9 12" id="KW-0067">ATP-binding</keyword>
<dbReference type="InterPro" id="IPR011009">
    <property type="entry name" value="Kinase-like_dom_sf"/>
</dbReference>
<dbReference type="PROSITE" id="PS00108">
    <property type="entry name" value="PROTEIN_KINASE_ST"/>
    <property type="match status" value="1"/>
</dbReference>
<feature type="compositionally biased region" description="Low complexity" evidence="13">
    <location>
        <begin position="607"/>
        <end position="618"/>
    </location>
</feature>
<dbReference type="GO" id="GO:0005634">
    <property type="term" value="C:nucleus"/>
    <property type="evidence" value="ECO:0007669"/>
    <property type="project" value="UniProtKB-SubCell"/>
</dbReference>
<dbReference type="PANTHER" id="PTHR24056:SF233">
    <property type="entry name" value="CYCLIN-DEPENDENT KINASE 9"/>
    <property type="match status" value="1"/>
</dbReference>
<dbReference type="STRING" id="1206466.K0KVY2"/>
<dbReference type="Proteomes" id="UP000009328">
    <property type="component" value="Unassembled WGS sequence"/>
</dbReference>
<evidence type="ECO:0000256" key="4">
    <source>
        <dbReference type="ARBA" id="ARBA00012425"/>
    </source>
</evidence>
<name>K0KVY2_WICCF</name>
<feature type="compositionally biased region" description="Low complexity" evidence="13">
    <location>
        <begin position="562"/>
        <end position="579"/>
    </location>
</feature>
<dbReference type="InterPro" id="IPR017441">
    <property type="entry name" value="Protein_kinase_ATP_BS"/>
</dbReference>
<evidence type="ECO:0000256" key="11">
    <source>
        <dbReference type="ARBA" id="ARBA00041018"/>
    </source>
</evidence>
<evidence type="ECO:0000256" key="7">
    <source>
        <dbReference type="ARBA" id="ARBA00022741"/>
    </source>
</evidence>
<evidence type="ECO:0000259" key="14">
    <source>
        <dbReference type="PROSITE" id="PS50011"/>
    </source>
</evidence>
<evidence type="ECO:0000256" key="13">
    <source>
        <dbReference type="SAM" id="MobiDB-lite"/>
    </source>
</evidence>
<organism evidence="15 16">
    <name type="scientific">Wickerhamomyces ciferrii (strain ATCC 14091 / BCRC 22168 / CBS 111 / JCM 3599 / NBRC 0793 / NRRL Y-1031 F-60-10)</name>
    <name type="common">Yeast</name>
    <name type="synonym">Pichia ciferrii</name>
    <dbReference type="NCBI Taxonomy" id="1206466"/>
    <lineage>
        <taxon>Eukaryota</taxon>
        <taxon>Fungi</taxon>
        <taxon>Dikarya</taxon>
        <taxon>Ascomycota</taxon>
        <taxon>Saccharomycotina</taxon>
        <taxon>Saccharomycetes</taxon>
        <taxon>Phaffomycetales</taxon>
        <taxon>Wickerhamomycetaceae</taxon>
        <taxon>Wickerhamomyces</taxon>
    </lineage>
</organism>
<evidence type="ECO:0000256" key="2">
    <source>
        <dbReference type="ARBA" id="ARBA00006485"/>
    </source>
</evidence>
<evidence type="ECO:0000313" key="16">
    <source>
        <dbReference type="Proteomes" id="UP000009328"/>
    </source>
</evidence>
<dbReference type="PROSITE" id="PS00107">
    <property type="entry name" value="PROTEIN_KINASE_ATP"/>
    <property type="match status" value="1"/>
</dbReference>
<feature type="region of interest" description="Disordered" evidence="13">
    <location>
        <begin position="416"/>
        <end position="480"/>
    </location>
</feature>
<feature type="compositionally biased region" description="Low complexity" evidence="13">
    <location>
        <begin position="1"/>
        <end position="12"/>
    </location>
</feature>
<dbReference type="SUPFAM" id="SSF56112">
    <property type="entry name" value="Protein kinase-like (PK-like)"/>
    <property type="match status" value="1"/>
</dbReference>
<dbReference type="InterPro" id="IPR050108">
    <property type="entry name" value="CDK"/>
</dbReference>
<feature type="region of interest" description="Disordered" evidence="13">
    <location>
        <begin position="598"/>
        <end position="749"/>
    </location>
</feature>
<dbReference type="FunCoup" id="K0KVY2">
    <property type="interactions" value="275"/>
</dbReference>
<feature type="compositionally biased region" description="Basic and acidic residues" evidence="13">
    <location>
        <begin position="506"/>
        <end position="516"/>
    </location>
</feature>
<evidence type="ECO:0000256" key="3">
    <source>
        <dbReference type="ARBA" id="ARBA00012409"/>
    </source>
</evidence>
<keyword evidence="8 15" id="KW-0418">Kinase</keyword>
<dbReference type="FunFam" id="1.10.510.10:FF:000624">
    <property type="entry name" value="Mitogen-activated protein kinase"/>
    <property type="match status" value="1"/>
</dbReference>
<dbReference type="PROSITE" id="PS50011">
    <property type="entry name" value="PROTEIN_KINASE_DOM"/>
    <property type="match status" value="1"/>
</dbReference>
<evidence type="ECO:0000256" key="12">
    <source>
        <dbReference type="PROSITE-ProRule" id="PRU10141"/>
    </source>
</evidence>
<dbReference type="eggNOG" id="KOG0600">
    <property type="taxonomic scope" value="Eukaryota"/>
</dbReference>
<evidence type="ECO:0000256" key="5">
    <source>
        <dbReference type="ARBA" id="ARBA00022527"/>
    </source>
</evidence>
<comment type="subcellular location">
    <subcellularLocation>
        <location evidence="1">Nucleus</location>
    </subcellularLocation>
</comment>
<dbReference type="Pfam" id="PF00069">
    <property type="entry name" value="Pkinase"/>
    <property type="match status" value="1"/>
</dbReference>
<dbReference type="InParanoid" id="K0KVY2"/>
<dbReference type="EMBL" id="CAIF01000206">
    <property type="protein sequence ID" value="CCH45664.1"/>
    <property type="molecule type" value="Genomic_DNA"/>
</dbReference>
<evidence type="ECO:0000313" key="15">
    <source>
        <dbReference type="EMBL" id="CCH45664.1"/>
    </source>
</evidence>
<dbReference type="InterPro" id="IPR008271">
    <property type="entry name" value="Ser/Thr_kinase_AS"/>
</dbReference>
<dbReference type="EC" id="2.7.11.22" evidence="4"/>
<feature type="compositionally biased region" description="Low complexity" evidence="13">
    <location>
        <begin position="526"/>
        <end position="547"/>
    </location>
</feature>
<evidence type="ECO:0000256" key="8">
    <source>
        <dbReference type="ARBA" id="ARBA00022777"/>
    </source>
</evidence>
<dbReference type="SMART" id="SM00220">
    <property type="entry name" value="S_TKc"/>
    <property type="match status" value="1"/>
</dbReference>
<dbReference type="GO" id="GO:0009891">
    <property type="term" value="P:positive regulation of biosynthetic process"/>
    <property type="evidence" value="ECO:0007669"/>
    <property type="project" value="UniProtKB-ARBA"/>
</dbReference>
<feature type="region of interest" description="Disordered" evidence="13">
    <location>
        <begin position="1"/>
        <end position="46"/>
    </location>
</feature>
<proteinExistence type="inferred from homology"/>
<evidence type="ECO:0000256" key="6">
    <source>
        <dbReference type="ARBA" id="ARBA00022679"/>
    </source>
</evidence>
<evidence type="ECO:0000256" key="9">
    <source>
        <dbReference type="ARBA" id="ARBA00022840"/>
    </source>
</evidence>
<comment type="similarity">
    <text evidence="2">Belongs to the protein kinase superfamily. CMGC Ser/Thr protein kinase family. CDC2/CDKX subfamily.</text>
</comment>
<dbReference type="GO" id="GO:0004693">
    <property type="term" value="F:cyclin-dependent protein serine/threonine kinase activity"/>
    <property type="evidence" value="ECO:0007669"/>
    <property type="project" value="UniProtKB-EC"/>
</dbReference>
<feature type="compositionally biased region" description="Low complexity" evidence="13">
    <location>
        <begin position="719"/>
        <end position="728"/>
    </location>
</feature>
<keyword evidence="7 12" id="KW-0547">Nucleotide-binding</keyword>
<feature type="binding site" evidence="12">
    <location>
        <position position="93"/>
    </location>
    <ligand>
        <name>ATP</name>
        <dbReference type="ChEBI" id="CHEBI:30616"/>
    </ligand>
</feature>
<dbReference type="Gene3D" id="3.30.200.20">
    <property type="entry name" value="Phosphorylase Kinase, domain 1"/>
    <property type="match status" value="1"/>
</dbReference>
<keyword evidence="6 15" id="KW-0808">Transferase</keyword>
<comment type="caution">
    <text evidence="15">The sequence shown here is derived from an EMBL/GenBank/DDBJ whole genome shotgun (WGS) entry which is preliminary data.</text>
</comment>
<protein>
    <recommendedName>
        <fullName evidence="11">Serine/threonine-protein kinase BUR1</fullName>
        <ecNumber evidence="4">2.7.11.22</ecNumber>
        <ecNumber evidence="3">2.7.11.23</ecNumber>
    </recommendedName>
</protein>
<reference evidence="15 16" key="1">
    <citation type="journal article" date="2012" name="Eukaryot. Cell">
        <title>Draft genome sequence of Wickerhamomyces ciferrii NRRL Y-1031 F-60-10.</title>
        <authorList>
            <person name="Schneider J."/>
            <person name="Andrea H."/>
            <person name="Blom J."/>
            <person name="Jaenicke S."/>
            <person name="Ruckert C."/>
            <person name="Schorsch C."/>
            <person name="Szczepanowski R."/>
            <person name="Farwick M."/>
            <person name="Goesmann A."/>
            <person name="Puhler A."/>
            <person name="Schaffer S."/>
            <person name="Tauch A."/>
            <person name="Kohler T."/>
            <person name="Brinkrolf K."/>
        </authorList>
    </citation>
    <scope>NUCLEOTIDE SEQUENCE [LARGE SCALE GENOMIC DNA]</scope>
    <source>
        <strain evidence="16">ATCC 14091 / BCRC 22168 / CBS 111 / JCM 3599 / NBRC 0793 / NRRL Y-1031 F-60-10</strain>
    </source>
</reference>
<dbReference type="EC" id="2.7.11.23" evidence="3"/>
<dbReference type="AlphaFoldDB" id="K0KVY2"/>
<dbReference type="PANTHER" id="PTHR24056">
    <property type="entry name" value="CELL DIVISION PROTEIN KINASE"/>
    <property type="match status" value="1"/>
</dbReference>
<accession>K0KVY2</accession>
<feature type="compositionally biased region" description="Low complexity" evidence="13">
    <location>
        <begin position="27"/>
        <end position="38"/>
    </location>
</feature>